<evidence type="ECO:0000256" key="4">
    <source>
        <dbReference type="ARBA" id="ARBA00022723"/>
    </source>
</evidence>
<dbReference type="PIRSF" id="PIRSF006113">
    <property type="entry name" value="PTP_synth"/>
    <property type="match status" value="1"/>
</dbReference>
<dbReference type="InterPro" id="IPR038418">
    <property type="entry name" value="6-PTP_synth/QueD_sf"/>
</dbReference>
<evidence type="ECO:0000256" key="3">
    <source>
        <dbReference type="ARBA" id="ARBA00018141"/>
    </source>
</evidence>
<evidence type="ECO:0000256" key="9">
    <source>
        <dbReference type="PIRSR" id="PIRSR006113-2"/>
    </source>
</evidence>
<dbReference type="Proteomes" id="UP000001029">
    <property type="component" value="Chromosome"/>
</dbReference>
<proteinExistence type="inferred from homology"/>
<dbReference type="Pfam" id="PF01242">
    <property type="entry name" value="PTPS"/>
    <property type="match status" value="1"/>
</dbReference>
<dbReference type="UniPathway" id="UPA00391"/>
<feature type="binding site" evidence="9">
    <location>
        <position position="31"/>
    </location>
    <ligand>
        <name>Zn(2+)</name>
        <dbReference type="ChEBI" id="CHEBI:29105"/>
    </ligand>
</feature>
<feature type="binding site" evidence="9">
    <location>
        <position position="29"/>
    </location>
    <ligand>
        <name>Zn(2+)</name>
        <dbReference type="ChEBI" id="CHEBI:29105"/>
    </ligand>
</feature>
<keyword evidence="4 8" id="KW-0479">Metal-binding</keyword>
<dbReference type="GO" id="GO:0008616">
    <property type="term" value="P:tRNA queuosine(34) biosynthetic process"/>
    <property type="evidence" value="ECO:0007669"/>
    <property type="project" value="UniProtKB-KW"/>
</dbReference>
<dbReference type="EC" id="4.-.-.-" evidence="8"/>
<dbReference type="KEGG" id="emi:Emin_0761"/>
<evidence type="ECO:0000313" key="11">
    <source>
        <dbReference type="Proteomes" id="UP000001029"/>
    </source>
</evidence>
<comment type="cofactor">
    <cofactor evidence="8 9">
        <name>Zn(2+)</name>
        <dbReference type="ChEBI" id="CHEBI:29105"/>
    </cofactor>
    <text evidence="8 9">Binds 1 zinc ion per subunit.</text>
</comment>
<feature type="binding site" evidence="9">
    <location>
        <position position="18"/>
    </location>
    <ligand>
        <name>Zn(2+)</name>
        <dbReference type="ChEBI" id="CHEBI:29105"/>
    </ligand>
</feature>
<reference evidence="10 11" key="1">
    <citation type="journal article" date="2009" name="Appl. Environ. Microbiol.">
        <title>Genomic analysis of 'Elusimicrobium minutum,' the first cultivated representative of the phylum 'Elusimicrobia' (formerly termite group 1).</title>
        <authorList>
            <person name="Herlemann D.P.R."/>
            <person name="Geissinger O."/>
            <person name="Ikeda-Ohtsubo W."/>
            <person name="Kunin V."/>
            <person name="Sun H."/>
            <person name="Lapidus A."/>
            <person name="Hugenholtz P."/>
            <person name="Brune A."/>
        </authorList>
    </citation>
    <scope>NUCLEOTIDE SEQUENCE [LARGE SCALE GENOMIC DNA]</scope>
    <source>
        <strain evidence="10 11">Pei191</strain>
    </source>
</reference>
<dbReference type="OrthoDB" id="9804698at2"/>
<gene>
    <name evidence="10" type="ordered locus">Emin_0761</name>
</gene>
<dbReference type="RefSeq" id="WP_012414931.1">
    <property type="nucleotide sequence ID" value="NC_010644.1"/>
</dbReference>
<dbReference type="HOGENOM" id="CLU_2045990_0_0_0"/>
<dbReference type="PANTHER" id="PTHR12589">
    <property type="entry name" value="PYRUVOYL TETRAHYDROBIOPTERIN SYNTHASE"/>
    <property type="match status" value="1"/>
</dbReference>
<keyword evidence="11" id="KW-1185">Reference proteome</keyword>
<keyword evidence="6 8" id="KW-0456">Lyase</keyword>
<keyword evidence="5 8" id="KW-0862">Zinc</keyword>
<dbReference type="SUPFAM" id="SSF55620">
    <property type="entry name" value="Tetrahydrobiopterin biosynthesis enzymes-like"/>
    <property type="match status" value="1"/>
</dbReference>
<keyword evidence="8" id="KW-0671">Queuosine biosynthesis</keyword>
<comment type="pathway">
    <text evidence="1 8">Purine metabolism; 7-cyano-7-deazaguanine biosynthesis.</text>
</comment>
<protein>
    <recommendedName>
        <fullName evidence="3 8">6-carboxy-5,6,7,8-tetrahydropterin synthase</fullName>
        <ecNumber evidence="8">4.-.-.-</ecNumber>
    </recommendedName>
</protein>
<evidence type="ECO:0000256" key="8">
    <source>
        <dbReference type="PIRNR" id="PIRNR006113"/>
    </source>
</evidence>
<dbReference type="GO" id="GO:0070497">
    <property type="term" value="F:6-carboxytetrahydropterin synthase activity"/>
    <property type="evidence" value="ECO:0007669"/>
    <property type="project" value="UniProtKB-EC"/>
</dbReference>
<dbReference type="STRING" id="445932.Emin_0761"/>
<comment type="similarity">
    <text evidence="2 8">Belongs to the PTPS family. QueD subfamily.</text>
</comment>
<evidence type="ECO:0000256" key="1">
    <source>
        <dbReference type="ARBA" id="ARBA00005061"/>
    </source>
</evidence>
<dbReference type="InterPro" id="IPR007115">
    <property type="entry name" value="6-PTP_synth/QueD"/>
</dbReference>
<evidence type="ECO:0000256" key="6">
    <source>
        <dbReference type="ARBA" id="ARBA00023239"/>
    </source>
</evidence>
<accession>B2KCS0</accession>
<evidence type="ECO:0000256" key="2">
    <source>
        <dbReference type="ARBA" id="ARBA00008900"/>
    </source>
</evidence>
<dbReference type="PANTHER" id="PTHR12589:SF7">
    <property type="entry name" value="6-PYRUVOYL TETRAHYDROBIOPTERIN SYNTHASE"/>
    <property type="match status" value="1"/>
</dbReference>
<dbReference type="GO" id="GO:0046872">
    <property type="term" value="F:metal ion binding"/>
    <property type="evidence" value="ECO:0007669"/>
    <property type="project" value="UniProtKB-KW"/>
</dbReference>
<organism evidence="10 11">
    <name type="scientific">Elusimicrobium minutum (strain Pei191)</name>
    <dbReference type="NCBI Taxonomy" id="445932"/>
    <lineage>
        <taxon>Bacteria</taxon>
        <taxon>Pseudomonadati</taxon>
        <taxon>Elusimicrobiota</taxon>
        <taxon>Elusimicrobia</taxon>
        <taxon>Elusimicrobiales</taxon>
        <taxon>Elusimicrobiaceae</taxon>
        <taxon>Elusimicrobium</taxon>
    </lineage>
</organism>
<dbReference type="AlphaFoldDB" id="B2KCS0"/>
<name>B2KCS0_ELUMP</name>
<evidence type="ECO:0000256" key="7">
    <source>
        <dbReference type="ARBA" id="ARBA00048807"/>
    </source>
</evidence>
<evidence type="ECO:0000313" key="10">
    <source>
        <dbReference type="EMBL" id="ACC98316.1"/>
    </source>
</evidence>
<sequence>MEKHKVYLIKKSSFTAAHSHEGMLNEAQHTHTFHYEIKLCGFTNNEGFLTDFRIVEEDMNTLINKELKDKNLNIFLKDPTTEKLAVWIFRRLKDSYGKMLHCVTVYETPQSAVIYEGEDE</sequence>
<evidence type="ECO:0000256" key="5">
    <source>
        <dbReference type="ARBA" id="ARBA00022833"/>
    </source>
</evidence>
<dbReference type="Gene3D" id="3.30.479.10">
    <property type="entry name" value="6-pyruvoyl tetrahydropterin synthase/QueD"/>
    <property type="match status" value="1"/>
</dbReference>
<comment type="catalytic activity">
    <reaction evidence="7 8">
        <text>7,8-dihydroneopterin 3'-triphosphate + H2O = 6-carboxy-5,6,7,8-tetrahydropterin + triphosphate + acetaldehyde + 2 H(+)</text>
        <dbReference type="Rhea" id="RHEA:27966"/>
        <dbReference type="ChEBI" id="CHEBI:15343"/>
        <dbReference type="ChEBI" id="CHEBI:15377"/>
        <dbReference type="ChEBI" id="CHEBI:15378"/>
        <dbReference type="ChEBI" id="CHEBI:18036"/>
        <dbReference type="ChEBI" id="CHEBI:58462"/>
        <dbReference type="ChEBI" id="CHEBI:61032"/>
        <dbReference type="EC" id="4.1.2.50"/>
    </reaction>
</comment>
<dbReference type="EMBL" id="CP001055">
    <property type="protein sequence ID" value="ACC98316.1"/>
    <property type="molecule type" value="Genomic_DNA"/>
</dbReference>